<evidence type="ECO:0000313" key="4">
    <source>
        <dbReference type="Proteomes" id="UP000275846"/>
    </source>
</evidence>
<evidence type="ECO:0000256" key="2">
    <source>
        <dbReference type="SAM" id="SignalP"/>
    </source>
</evidence>
<keyword evidence="2" id="KW-0732">Signal</keyword>
<protein>
    <submittedName>
        <fullName evidence="3 5">Uncharacterized protein</fullName>
    </submittedName>
</protein>
<evidence type="ECO:0000313" key="3">
    <source>
        <dbReference type="EMBL" id="VDL97237.1"/>
    </source>
</evidence>
<dbReference type="OrthoDB" id="6288072at2759"/>
<evidence type="ECO:0000313" key="5">
    <source>
        <dbReference type="WBParaSite" id="SSLN_0001127501-mRNA-1"/>
    </source>
</evidence>
<reference evidence="3 4" key="2">
    <citation type="submission" date="2018-11" db="EMBL/GenBank/DDBJ databases">
        <authorList>
            <consortium name="Pathogen Informatics"/>
        </authorList>
    </citation>
    <scope>NUCLEOTIDE SEQUENCE [LARGE SCALE GENOMIC DNA]</scope>
    <source>
        <strain evidence="3 4">NST_G2</strain>
    </source>
</reference>
<feature type="chain" id="PRO_5043141382" evidence="2">
    <location>
        <begin position="19"/>
        <end position="212"/>
    </location>
</feature>
<keyword evidence="1" id="KW-1133">Transmembrane helix</keyword>
<dbReference type="EMBL" id="UYSU01036128">
    <property type="protein sequence ID" value="VDL97237.1"/>
    <property type="molecule type" value="Genomic_DNA"/>
</dbReference>
<dbReference type="AlphaFoldDB" id="A0A183T304"/>
<sequence>MLAVFHNSLMLTVAGILAWTMRYPDGGMLNIFIKPVENATNPTFEFQLSLNELKQDVVRIVLRIPPLLRTLRNLPEELGGGDAGLKEASQRRNREHYFIWVSVTFLRVKDGAYTNSRANRHRCAQVFLLLLFAGLLVMTVLYFCEAAYLLTFLTEKAPTDQVNCSALENLRLFPGLTCGITMLESFLNDTIRDVSVVLTDATDRLASSTLVS</sequence>
<evidence type="ECO:0000256" key="1">
    <source>
        <dbReference type="SAM" id="Phobius"/>
    </source>
</evidence>
<reference evidence="5" key="1">
    <citation type="submission" date="2016-06" db="UniProtKB">
        <authorList>
            <consortium name="WormBaseParasite"/>
        </authorList>
    </citation>
    <scope>IDENTIFICATION</scope>
</reference>
<keyword evidence="1" id="KW-0812">Transmembrane</keyword>
<feature type="transmembrane region" description="Helical" evidence="1">
    <location>
        <begin position="126"/>
        <end position="150"/>
    </location>
</feature>
<gene>
    <name evidence="3" type="ORF">SSLN_LOCUS10852</name>
</gene>
<dbReference type="Proteomes" id="UP000275846">
    <property type="component" value="Unassembled WGS sequence"/>
</dbReference>
<proteinExistence type="predicted"/>
<name>A0A183T304_SCHSO</name>
<keyword evidence="1" id="KW-0472">Membrane</keyword>
<keyword evidence="4" id="KW-1185">Reference proteome</keyword>
<accession>A0A183T304</accession>
<feature type="signal peptide" evidence="2">
    <location>
        <begin position="1"/>
        <end position="18"/>
    </location>
</feature>
<organism evidence="5">
    <name type="scientific">Schistocephalus solidus</name>
    <name type="common">Tapeworm</name>
    <dbReference type="NCBI Taxonomy" id="70667"/>
    <lineage>
        <taxon>Eukaryota</taxon>
        <taxon>Metazoa</taxon>
        <taxon>Spiralia</taxon>
        <taxon>Lophotrochozoa</taxon>
        <taxon>Platyhelminthes</taxon>
        <taxon>Cestoda</taxon>
        <taxon>Eucestoda</taxon>
        <taxon>Diphyllobothriidea</taxon>
        <taxon>Diphyllobothriidae</taxon>
        <taxon>Schistocephalus</taxon>
    </lineage>
</organism>
<dbReference type="WBParaSite" id="SSLN_0001127501-mRNA-1">
    <property type="protein sequence ID" value="SSLN_0001127501-mRNA-1"/>
    <property type="gene ID" value="SSLN_0001127501"/>
</dbReference>